<gene>
    <name evidence="1" type="ORF">HPB49_014889</name>
</gene>
<sequence length="771" mass="86331">MSSDSVPTGWTRKERRLLLGLPLPPIALFSLSSAEDTDGRRLPVLLQNSLVSRRDDVIVGDWCNVDLLLRPPKLSWALLFFLPVALFTSPSLLADNSLIGRRRFRELCCPPVLEGRRSGLVFASLSDGMRASCADSVPDSLPVVLARLIRTLGPLGDASLVDEVILMLGSLDAILFARLRVCTSEVDGALTCVELASSVAWAAQVSCRLVSQVTPCRPSAAPGADVRPTRLFHPGYATGSTLCCRKPRGCRAGFRRTLGDRWSVEVRAFEQRPPAPLSVQLVPRRTSSSARGVLLQNTVEVMDEWFKKYGDIYGMFNGDAPFVMVKDIELLRRVFVSDFGQFVERGTVWRSVNNNRAFCNVVSFARVDRWKPIRRCLSSAFTANKLRAFVPGMVEAVDTFLEILEEQSFREGPAGEQLDVRPYLNTMAFDVVARTTFGMRLDVQKNPSNPLFVHATSVIPRTVATLFRTAIQLFSDVKGCMHLMLTLERWLGYDALQSLANCAKPAIEMRRKDSKLARPDLLQCMLEMEFDKTQIDVNGFNWTKEEWEQCKGKENVTMPVKDVAANAANMLQAGFETVGVTLSHCLFCIAKFQAVQDKIRAETEAVLAKHGEFTFDAISDLQYTSQTILETLRMYTPVIAFTTRRASSDYRYENMLLRKGVSILACSHRVHHDPNLWERPDEFDPERFSPEQRASRDPLAFQAYGLGPRNCVGMKLAQLEMTLVVAKLVHRFRLHLGSKHVNGELKRHTYSIIACPVDGVWIRLEKLTGGS</sequence>
<comment type="caution">
    <text evidence="1">The sequence shown here is derived from an EMBL/GenBank/DDBJ whole genome shotgun (WGS) entry which is preliminary data.</text>
</comment>
<accession>A0ACB8CRV4</accession>
<evidence type="ECO:0000313" key="1">
    <source>
        <dbReference type="EMBL" id="KAH7949743.1"/>
    </source>
</evidence>
<name>A0ACB8CRV4_DERSI</name>
<protein>
    <submittedName>
        <fullName evidence="1">Uncharacterized protein</fullName>
    </submittedName>
</protein>
<keyword evidence="2" id="KW-1185">Reference proteome</keyword>
<evidence type="ECO:0000313" key="2">
    <source>
        <dbReference type="Proteomes" id="UP000821865"/>
    </source>
</evidence>
<dbReference type="Proteomes" id="UP000821865">
    <property type="component" value="Chromosome 5"/>
</dbReference>
<dbReference type="EMBL" id="CM023474">
    <property type="protein sequence ID" value="KAH7949743.1"/>
    <property type="molecule type" value="Genomic_DNA"/>
</dbReference>
<proteinExistence type="predicted"/>
<reference evidence="1" key="1">
    <citation type="submission" date="2020-05" db="EMBL/GenBank/DDBJ databases">
        <title>Large-scale comparative analyses of tick genomes elucidate their genetic diversity and vector capacities.</title>
        <authorList>
            <person name="Jia N."/>
            <person name="Wang J."/>
            <person name="Shi W."/>
            <person name="Du L."/>
            <person name="Sun Y."/>
            <person name="Zhan W."/>
            <person name="Jiang J."/>
            <person name="Wang Q."/>
            <person name="Zhang B."/>
            <person name="Ji P."/>
            <person name="Sakyi L.B."/>
            <person name="Cui X."/>
            <person name="Yuan T."/>
            <person name="Jiang B."/>
            <person name="Yang W."/>
            <person name="Lam T.T.-Y."/>
            <person name="Chang Q."/>
            <person name="Ding S."/>
            <person name="Wang X."/>
            <person name="Zhu J."/>
            <person name="Ruan X."/>
            <person name="Zhao L."/>
            <person name="Wei J."/>
            <person name="Que T."/>
            <person name="Du C."/>
            <person name="Cheng J."/>
            <person name="Dai P."/>
            <person name="Han X."/>
            <person name="Huang E."/>
            <person name="Gao Y."/>
            <person name="Liu J."/>
            <person name="Shao H."/>
            <person name="Ye R."/>
            <person name="Li L."/>
            <person name="Wei W."/>
            <person name="Wang X."/>
            <person name="Wang C."/>
            <person name="Yang T."/>
            <person name="Huo Q."/>
            <person name="Li W."/>
            <person name="Guo W."/>
            <person name="Chen H."/>
            <person name="Zhou L."/>
            <person name="Ni X."/>
            <person name="Tian J."/>
            <person name="Zhou Y."/>
            <person name="Sheng Y."/>
            <person name="Liu T."/>
            <person name="Pan Y."/>
            <person name="Xia L."/>
            <person name="Li J."/>
            <person name="Zhao F."/>
            <person name="Cao W."/>
        </authorList>
    </citation>
    <scope>NUCLEOTIDE SEQUENCE</scope>
    <source>
        <strain evidence="1">Dsil-2018</strain>
    </source>
</reference>
<organism evidence="1 2">
    <name type="scientific">Dermacentor silvarum</name>
    <name type="common">Tick</name>
    <dbReference type="NCBI Taxonomy" id="543639"/>
    <lineage>
        <taxon>Eukaryota</taxon>
        <taxon>Metazoa</taxon>
        <taxon>Ecdysozoa</taxon>
        <taxon>Arthropoda</taxon>
        <taxon>Chelicerata</taxon>
        <taxon>Arachnida</taxon>
        <taxon>Acari</taxon>
        <taxon>Parasitiformes</taxon>
        <taxon>Ixodida</taxon>
        <taxon>Ixodoidea</taxon>
        <taxon>Ixodidae</taxon>
        <taxon>Rhipicephalinae</taxon>
        <taxon>Dermacentor</taxon>
    </lineage>
</organism>